<keyword evidence="3" id="KW-0597">Phosphoprotein</keyword>
<feature type="compositionally biased region" description="Basic and acidic residues" evidence="7">
    <location>
        <begin position="553"/>
        <end position="579"/>
    </location>
</feature>
<dbReference type="Pfam" id="PF15276">
    <property type="entry name" value="PP1_bind"/>
    <property type="match status" value="1"/>
</dbReference>
<keyword evidence="10" id="KW-1185">Reference proteome</keyword>
<feature type="compositionally biased region" description="Pro residues" evidence="7">
    <location>
        <begin position="327"/>
        <end position="337"/>
    </location>
</feature>
<keyword evidence="4" id="KW-0832">Ubl conjugation</keyword>
<feature type="domain" description="PP1-binding" evidence="8">
    <location>
        <begin position="355"/>
        <end position="417"/>
    </location>
</feature>
<evidence type="ECO:0000256" key="3">
    <source>
        <dbReference type="ARBA" id="ARBA00022553"/>
    </source>
</evidence>
<evidence type="ECO:0000256" key="2">
    <source>
        <dbReference type="ARBA" id="ARBA00022499"/>
    </source>
</evidence>
<evidence type="ECO:0000256" key="6">
    <source>
        <dbReference type="ARBA" id="ARBA00023306"/>
    </source>
</evidence>
<evidence type="ECO:0000313" key="9">
    <source>
        <dbReference type="EMBL" id="KAG7480948.1"/>
    </source>
</evidence>
<name>A0A9D3Q710_MEGAT</name>
<feature type="region of interest" description="Disordered" evidence="7">
    <location>
        <begin position="188"/>
        <end position="220"/>
    </location>
</feature>
<dbReference type="GO" id="GO:0007088">
    <property type="term" value="P:regulation of mitotic nuclear division"/>
    <property type="evidence" value="ECO:0007669"/>
    <property type="project" value="TreeGrafter"/>
</dbReference>
<dbReference type="PANTHER" id="PTHR21603:SF16">
    <property type="entry name" value="CELL DIVISION CYCLE-ASSOCIATED PROTEIN 2"/>
    <property type="match status" value="1"/>
</dbReference>
<feature type="region of interest" description="Disordered" evidence="7">
    <location>
        <begin position="979"/>
        <end position="1040"/>
    </location>
</feature>
<accession>A0A9D3Q710</accession>
<feature type="region of interest" description="Disordered" evidence="7">
    <location>
        <begin position="920"/>
        <end position="948"/>
    </location>
</feature>
<comment type="subcellular location">
    <subcellularLocation>
        <location evidence="1">Nucleus</location>
    </subcellularLocation>
</comment>
<keyword evidence="5" id="KW-0539">Nucleus</keyword>
<sequence length="1040" mass="112143">MWHCAAVPSVVSRSTQLGHSNCANPSFIVTYFKDVEMASTEMKIDTTEFGPTLSTDISALPSLTPPTTPQNNNLDFSQVTPAQLGITTQSFISSCQHKDKSRLSQLKGKRRSTIGVRGSPETNSLIRFIAQNRQEASTGTPQSLQASPFFRRPCMLKEKMASFQSLVEVKENQTLECQKETCENSAYLSVNGSTPAGGKENSDPDSCPRSIAPPSSKRPRCLGQNTQTVFSACCASFVRGSAQMEVTQLEPQTPSGPELTSCKAEKSMFLSPLQPPVPQRILNHDPLPFSLAHCTPTKEQQTCSSEPQSPSVLLLFDPEDIRSTQPVPFPSVSPLPTQPAAAGEAEPAGNSVLCKKKRVHFGVPLSPEFFDKRLPPSTPLQKGGTPAHLPSSAGSQLRSVLKTPQRSMAPLPQPNFNSPSVTGASPPLSLGSCAAGAQMAHAEDEEKVTPTIVAKEARRSREVTDVASPVCAKDIAQCESQPPDMTPVVPQSPSRETETAGANMEPAPAPISEQPVSVAPLARSRSRKRKLPDENSAVRKRTSRSAAISASGKMKDSAGKRRWGSKEVDRSLYGKRDYASKNPTLSPITEALSSTSRSPTPQRHRAARSFPAEAPSIPWGETGHGDPAANVATAAAMWRRRFCLPAWERELKSDHTNEIEEASDDCPSGSPASPKDITSENVVISAGSTSDCMASGVLGLQPPVFEEKVKERAGRVSRPRGRSRGKGKKDKVPCADSFETEDKIGDDSSKWTDREDETDIKAESSSRSHTSPTDLPVNGPKTDADCSSAHTHGAGAPERGPLIDSDTSREGDGHTNEDADTRCDIPCEADSRATLDCDTTRSFQSDRDQAFSRSEDKPNEGRRGRAVGRPRGRRSSLLRPQFTVEEGAVQGAQEDIVAASLERQENCELSARIIEKEEVVGEGEGAEGREAVADRDGKLPIQPSQSGTERLDALLPPWQQADFLIEDVLQPLPKGRASVRRSLRNKSQQDPTGAGLVWVPRTSPALRRSTGGPRRRTRGCPRGRSSTAHDTLAIPEEVPL</sequence>
<feature type="compositionally biased region" description="Basic residues" evidence="7">
    <location>
        <begin position="715"/>
        <end position="729"/>
    </location>
</feature>
<dbReference type="GO" id="GO:0051983">
    <property type="term" value="P:regulation of chromosome segregation"/>
    <property type="evidence" value="ECO:0007669"/>
    <property type="project" value="TreeGrafter"/>
</dbReference>
<organism evidence="9 10">
    <name type="scientific">Megalops atlanticus</name>
    <name type="common">Tarpon</name>
    <name type="synonym">Clupea gigantea</name>
    <dbReference type="NCBI Taxonomy" id="7932"/>
    <lineage>
        <taxon>Eukaryota</taxon>
        <taxon>Metazoa</taxon>
        <taxon>Chordata</taxon>
        <taxon>Craniata</taxon>
        <taxon>Vertebrata</taxon>
        <taxon>Euteleostomi</taxon>
        <taxon>Actinopterygii</taxon>
        <taxon>Neopterygii</taxon>
        <taxon>Teleostei</taxon>
        <taxon>Elopiformes</taxon>
        <taxon>Megalopidae</taxon>
        <taxon>Megalops</taxon>
    </lineage>
</organism>
<gene>
    <name evidence="9" type="ORF">MATL_G00061660</name>
</gene>
<evidence type="ECO:0000256" key="5">
    <source>
        <dbReference type="ARBA" id="ARBA00023242"/>
    </source>
</evidence>
<dbReference type="AlphaFoldDB" id="A0A9D3Q710"/>
<evidence type="ECO:0000256" key="4">
    <source>
        <dbReference type="ARBA" id="ARBA00022843"/>
    </source>
</evidence>
<evidence type="ECO:0000259" key="8">
    <source>
        <dbReference type="Pfam" id="PF15276"/>
    </source>
</evidence>
<evidence type="ECO:0000313" key="10">
    <source>
        <dbReference type="Proteomes" id="UP001046870"/>
    </source>
</evidence>
<dbReference type="InterPro" id="IPR029334">
    <property type="entry name" value="PP1-bd"/>
</dbReference>
<feature type="compositionally biased region" description="Polar residues" evidence="7">
    <location>
        <begin position="392"/>
        <end position="406"/>
    </location>
</feature>
<dbReference type="EMBL" id="JAFDVH010000004">
    <property type="protein sequence ID" value="KAG7480948.1"/>
    <property type="molecule type" value="Genomic_DNA"/>
</dbReference>
<dbReference type="GO" id="GO:0005694">
    <property type="term" value="C:chromosome"/>
    <property type="evidence" value="ECO:0007669"/>
    <property type="project" value="TreeGrafter"/>
</dbReference>
<feature type="compositionally biased region" description="Basic and acidic residues" evidence="7">
    <location>
        <begin position="926"/>
        <end position="938"/>
    </location>
</feature>
<dbReference type="GO" id="GO:0005634">
    <property type="term" value="C:nucleus"/>
    <property type="evidence" value="ECO:0007669"/>
    <property type="project" value="UniProtKB-SubCell"/>
</dbReference>
<dbReference type="PANTHER" id="PTHR21603">
    <property type="entry name" value="ANTIGEN KI-67-LIKE PROTEIN"/>
    <property type="match status" value="1"/>
</dbReference>
<feature type="region of interest" description="Disordered" evidence="7">
    <location>
        <begin position="709"/>
        <end position="881"/>
    </location>
</feature>
<feature type="compositionally biased region" description="Basic and acidic residues" evidence="7">
    <location>
        <begin position="740"/>
        <end position="766"/>
    </location>
</feature>
<feature type="region of interest" description="Disordered" evidence="7">
    <location>
        <begin position="476"/>
        <end position="626"/>
    </location>
</feature>
<feature type="compositionally biased region" description="Low complexity" evidence="7">
    <location>
        <begin position="339"/>
        <end position="348"/>
    </location>
</feature>
<feature type="region of interest" description="Disordered" evidence="7">
    <location>
        <begin position="655"/>
        <end position="677"/>
    </location>
</feature>
<dbReference type="Proteomes" id="UP001046870">
    <property type="component" value="Chromosome 4"/>
</dbReference>
<evidence type="ECO:0000256" key="7">
    <source>
        <dbReference type="SAM" id="MobiDB-lite"/>
    </source>
</evidence>
<proteinExistence type="predicted"/>
<comment type="caution">
    <text evidence="9">The sequence shown here is derived from an EMBL/GenBank/DDBJ whole genome shotgun (WGS) entry which is preliminary data.</text>
</comment>
<feature type="compositionally biased region" description="Basic and acidic residues" evidence="7">
    <location>
        <begin position="806"/>
        <end position="863"/>
    </location>
</feature>
<feature type="compositionally biased region" description="Polar residues" evidence="7">
    <location>
        <begin position="581"/>
        <end position="601"/>
    </location>
</feature>
<reference evidence="9" key="1">
    <citation type="submission" date="2021-01" db="EMBL/GenBank/DDBJ databases">
        <authorList>
            <person name="Zahm M."/>
            <person name="Roques C."/>
            <person name="Cabau C."/>
            <person name="Klopp C."/>
            <person name="Donnadieu C."/>
            <person name="Jouanno E."/>
            <person name="Lampietro C."/>
            <person name="Louis A."/>
            <person name="Herpin A."/>
            <person name="Echchiki A."/>
            <person name="Berthelot C."/>
            <person name="Parey E."/>
            <person name="Roest-Crollius H."/>
            <person name="Braasch I."/>
            <person name="Postlethwait J."/>
            <person name="Bobe J."/>
            <person name="Montfort J."/>
            <person name="Bouchez O."/>
            <person name="Begum T."/>
            <person name="Mejri S."/>
            <person name="Adams A."/>
            <person name="Chen W.-J."/>
            <person name="Guiguen Y."/>
        </authorList>
    </citation>
    <scope>NUCLEOTIDE SEQUENCE</scope>
    <source>
        <strain evidence="9">YG-15Mar2019-1</strain>
        <tissue evidence="9">Brain</tissue>
    </source>
</reference>
<feature type="region of interest" description="Disordered" evidence="7">
    <location>
        <begin position="325"/>
        <end position="348"/>
    </location>
</feature>
<feature type="compositionally biased region" description="Polar residues" evidence="7">
    <location>
        <begin position="414"/>
        <end position="423"/>
    </location>
</feature>
<protein>
    <recommendedName>
        <fullName evidence="8">PP1-binding domain-containing protein</fullName>
    </recommendedName>
</protein>
<feature type="compositionally biased region" description="Basic residues" evidence="7">
    <location>
        <begin position="864"/>
        <end position="876"/>
    </location>
</feature>
<evidence type="ECO:0000256" key="1">
    <source>
        <dbReference type="ARBA" id="ARBA00004123"/>
    </source>
</evidence>
<dbReference type="OrthoDB" id="9947694at2759"/>
<feature type="region of interest" description="Disordered" evidence="7">
    <location>
        <begin position="370"/>
        <end position="424"/>
    </location>
</feature>
<keyword evidence="6" id="KW-0131">Cell cycle</keyword>
<keyword evidence="2" id="KW-1017">Isopeptide bond</keyword>